<dbReference type="GO" id="GO:0031123">
    <property type="term" value="P:RNA 3'-end processing"/>
    <property type="evidence" value="ECO:0007669"/>
    <property type="project" value="InterPro"/>
</dbReference>
<evidence type="ECO:0000256" key="2">
    <source>
        <dbReference type="ARBA" id="ARBA00001946"/>
    </source>
</evidence>
<evidence type="ECO:0000256" key="8">
    <source>
        <dbReference type="ARBA" id="ARBA00022723"/>
    </source>
</evidence>
<dbReference type="GO" id="GO:0003723">
    <property type="term" value="F:RNA binding"/>
    <property type="evidence" value="ECO:0007669"/>
    <property type="project" value="InterPro"/>
</dbReference>
<dbReference type="CDD" id="cd05402">
    <property type="entry name" value="NT_PAP_TUTase"/>
    <property type="match status" value="1"/>
</dbReference>
<evidence type="ECO:0000256" key="10">
    <source>
        <dbReference type="ARBA" id="ARBA00022840"/>
    </source>
</evidence>
<evidence type="ECO:0000256" key="12">
    <source>
        <dbReference type="ARBA" id="ARBA00023242"/>
    </source>
</evidence>
<organism evidence="16 17">
    <name type="scientific">Ditylenchus dipsaci</name>
    <dbReference type="NCBI Taxonomy" id="166011"/>
    <lineage>
        <taxon>Eukaryota</taxon>
        <taxon>Metazoa</taxon>
        <taxon>Ecdysozoa</taxon>
        <taxon>Nematoda</taxon>
        <taxon>Chromadorea</taxon>
        <taxon>Rhabditida</taxon>
        <taxon>Tylenchina</taxon>
        <taxon>Tylenchomorpha</taxon>
        <taxon>Sphaerularioidea</taxon>
        <taxon>Anguinidae</taxon>
        <taxon>Anguininae</taxon>
        <taxon>Ditylenchus</taxon>
    </lineage>
</organism>
<evidence type="ECO:0000313" key="17">
    <source>
        <dbReference type="WBParaSite" id="jg13848"/>
    </source>
</evidence>
<dbReference type="SUPFAM" id="SSF55003">
    <property type="entry name" value="PAP/Archaeal CCA-adding enzyme, C-terminal domain"/>
    <property type="match status" value="1"/>
</dbReference>
<dbReference type="PANTHER" id="PTHR10682">
    <property type="entry name" value="POLY A POLYMERASE"/>
    <property type="match status" value="1"/>
</dbReference>
<evidence type="ECO:0000256" key="1">
    <source>
        <dbReference type="ARBA" id="ARBA00001936"/>
    </source>
</evidence>
<name>A0A915CZ81_9BILA</name>
<sequence>MLKAVDVFSDAASNTYSQNKAKNLWLTTALNKYLYKSDLFEYALVKDWIHSLHVRKLPNSHVEKVGGKIFGFGSFRLGDFFKEADMDILCVAPDVANSKDFFTGFYDVLEKHPKVTQIISLQSTLVPVIKIKYEGIKMDILFISVKRKTVPDSMSIINLNNDDLIENRHPEYLRSLQGCVSTEQILNAVPNRKNFQITLRTIKLWAKRRSLYSSNIGMIGGVSWTVLVARICRLHPKEPPAVLVAEFFSHYSQCKWDEPIRVVETRTAPDFDSAKKKEKHPDLMQIMSPSWPEVNSTRTLSPLTDAVIKAEIREGYKAAQKAIESGSWHPLLCPVNFFLKYEEFIILKFTTDSKAVMDALQIGFESKIPLLLRRLSENAGVKTCHPNPKCFQPNMAARNFGHQENSVSLLWLLGIDMHQEIKTDLTYELDMFCQRVDELRKAWKQTMTVQTCIERREQLHRWLPPEELGKGHTEKIGLQPSKLNRMHGTSARGYCTSALSLANGCKMLLRLSRFR</sequence>
<evidence type="ECO:0000259" key="15">
    <source>
        <dbReference type="Pfam" id="PF20750"/>
    </source>
</evidence>
<keyword evidence="6" id="KW-0507">mRNA processing</keyword>
<reference evidence="17" key="1">
    <citation type="submission" date="2022-11" db="UniProtKB">
        <authorList>
            <consortium name="WormBaseParasite"/>
        </authorList>
    </citation>
    <scope>IDENTIFICATION</scope>
</reference>
<evidence type="ECO:0000256" key="13">
    <source>
        <dbReference type="ARBA" id="ARBA00048830"/>
    </source>
</evidence>
<dbReference type="SUPFAM" id="SSF81631">
    <property type="entry name" value="PAP/OAS1 substrate-binding domain"/>
    <property type="match status" value="1"/>
</dbReference>
<keyword evidence="8" id="KW-0479">Metal-binding</keyword>
<dbReference type="Pfam" id="PF20750">
    <property type="entry name" value="PAP_NTPase"/>
    <property type="match status" value="1"/>
</dbReference>
<evidence type="ECO:0000313" key="16">
    <source>
        <dbReference type="Proteomes" id="UP000887574"/>
    </source>
</evidence>
<evidence type="ECO:0000256" key="6">
    <source>
        <dbReference type="ARBA" id="ARBA00022664"/>
    </source>
</evidence>
<evidence type="ECO:0000256" key="11">
    <source>
        <dbReference type="ARBA" id="ARBA00022842"/>
    </source>
</evidence>
<dbReference type="GO" id="GO:0005634">
    <property type="term" value="C:nucleus"/>
    <property type="evidence" value="ECO:0007669"/>
    <property type="project" value="UniProtKB-SubCell"/>
</dbReference>
<feature type="domain" description="Poly(A) polymerase nucleotidyltransferase" evidence="15">
    <location>
        <begin position="43"/>
        <end position="189"/>
    </location>
</feature>
<accession>A0A915CZ81</accession>
<dbReference type="EC" id="2.7.7.19" evidence="5"/>
<evidence type="ECO:0000259" key="14">
    <source>
        <dbReference type="Pfam" id="PF04928"/>
    </source>
</evidence>
<dbReference type="Pfam" id="PF04928">
    <property type="entry name" value="PAP_central"/>
    <property type="match status" value="1"/>
</dbReference>
<keyword evidence="7" id="KW-0808">Transferase</keyword>
<keyword evidence="16" id="KW-1185">Reference proteome</keyword>
<dbReference type="GO" id="GO:0006397">
    <property type="term" value="P:mRNA processing"/>
    <property type="evidence" value="ECO:0007669"/>
    <property type="project" value="UniProtKB-KW"/>
</dbReference>
<comment type="cofactor">
    <cofactor evidence="1">
        <name>Mn(2+)</name>
        <dbReference type="ChEBI" id="CHEBI:29035"/>
    </cofactor>
</comment>
<dbReference type="GO" id="GO:0046872">
    <property type="term" value="F:metal ion binding"/>
    <property type="evidence" value="ECO:0007669"/>
    <property type="project" value="UniProtKB-KW"/>
</dbReference>
<dbReference type="PANTHER" id="PTHR10682:SF10">
    <property type="entry name" value="POLYNUCLEOTIDE ADENYLYLTRANSFERASE"/>
    <property type="match status" value="1"/>
</dbReference>
<dbReference type="SUPFAM" id="SSF81301">
    <property type="entry name" value="Nucleotidyltransferase"/>
    <property type="match status" value="1"/>
</dbReference>
<dbReference type="InterPro" id="IPR011068">
    <property type="entry name" value="NuclTrfase_I-like_C"/>
</dbReference>
<evidence type="ECO:0000256" key="7">
    <source>
        <dbReference type="ARBA" id="ARBA00022679"/>
    </source>
</evidence>
<comment type="catalytic activity">
    <reaction evidence="13">
        <text>RNA(n) + ATP = RNA(n)-3'-adenine ribonucleotide + diphosphate</text>
        <dbReference type="Rhea" id="RHEA:11332"/>
        <dbReference type="Rhea" id="RHEA-COMP:14527"/>
        <dbReference type="Rhea" id="RHEA-COMP:17347"/>
        <dbReference type="ChEBI" id="CHEBI:30616"/>
        <dbReference type="ChEBI" id="CHEBI:33019"/>
        <dbReference type="ChEBI" id="CHEBI:140395"/>
        <dbReference type="ChEBI" id="CHEBI:173115"/>
        <dbReference type="EC" id="2.7.7.19"/>
    </reaction>
</comment>
<proteinExistence type="inferred from homology"/>
<dbReference type="Proteomes" id="UP000887574">
    <property type="component" value="Unplaced"/>
</dbReference>
<comment type="cofactor">
    <cofactor evidence="2">
        <name>Mg(2+)</name>
        <dbReference type="ChEBI" id="CHEBI:18420"/>
    </cofactor>
</comment>
<dbReference type="Gene3D" id="1.10.1410.10">
    <property type="match status" value="1"/>
</dbReference>
<dbReference type="InterPro" id="IPR048840">
    <property type="entry name" value="PolA_pol_NTPase"/>
</dbReference>
<dbReference type="InterPro" id="IPR043519">
    <property type="entry name" value="NT_sf"/>
</dbReference>
<evidence type="ECO:0000256" key="4">
    <source>
        <dbReference type="ARBA" id="ARBA00010912"/>
    </source>
</evidence>
<keyword evidence="12" id="KW-0539">Nucleus</keyword>
<keyword evidence="10" id="KW-0067">ATP-binding</keyword>
<dbReference type="WBParaSite" id="jg13848">
    <property type="protein sequence ID" value="jg13848"/>
    <property type="gene ID" value="jg13848"/>
</dbReference>
<dbReference type="Gene3D" id="3.30.70.590">
    <property type="entry name" value="Poly(A) polymerase predicted RNA binding domain"/>
    <property type="match status" value="1"/>
</dbReference>
<keyword evidence="9" id="KW-0547">Nucleotide-binding</keyword>
<evidence type="ECO:0000256" key="3">
    <source>
        <dbReference type="ARBA" id="ARBA00004123"/>
    </source>
</evidence>
<keyword evidence="11" id="KW-0460">Magnesium</keyword>
<protein>
    <recommendedName>
        <fullName evidence="5">polynucleotide adenylyltransferase</fullName>
        <ecNumber evidence="5">2.7.7.19</ecNumber>
    </recommendedName>
</protein>
<comment type="similarity">
    <text evidence="4">Belongs to the poly(A) polymerase family.</text>
</comment>
<dbReference type="InterPro" id="IPR007012">
    <property type="entry name" value="PolA_pol_cen_dom"/>
</dbReference>
<dbReference type="GO" id="GO:0005524">
    <property type="term" value="F:ATP binding"/>
    <property type="evidence" value="ECO:0007669"/>
    <property type="project" value="UniProtKB-KW"/>
</dbReference>
<evidence type="ECO:0000256" key="5">
    <source>
        <dbReference type="ARBA" id="ARBA00012388"/>
    </source>
</evidence>
<feature type="domain" description="Poly(A) polymerase central" evidence="14">
    <location>
        <begin position="194"/>
        <end position="331"/>
    </location>
</feature>
<dbReference type="GO" id="GO:1990817">
    <property type="term" value="F:poly(A) RNA polymerase activity"/>
    <property type="evidence" value="ECO:0007669"/>
    <property type="project" value="UniProtKB-EC"/>
</dbReference>
<dbReference type="Gene3D" id="3.30.460.10">
    <property type="entry name" value="Beta Polymerase, domain 2"/>
    <property type="match status" value="1"/>
</dbReference>
<comment type="subcellular location">
    <subcellularLocation>
        <location evidence="3">Nucleus</location>
    </subcellularLocation>
</comment>
<evidence type="ECO:0000256" key="9">
    <source>
        <dbReference type="ARBA" id="ARBA00022741"/>
    </source>
</evidence>
<dbReference type="AlphaFoldDB" id="A0A915CZ81"/>